<proteinExistence type="predicted"/>
<reference evidence="1" key="1">
    <citation type="submission" date="2014-11" db="EMBL/GenBank/DDBJ databases">
        <authorList>
            <person name="Amaro Gonzalez C."/>
        </authorList>
    </citation>
    <scope>NUCLEOTIDE SEQUENCE</scope>
</reference>
<accession>A0A0E9VA21</accession>
<dbReference type="EMBL" id="GBXM01034287">
    <property type="protein sequence ID" value="JAH74290.1"/>
    <property type="molecule type" value="Transcribed_RNA"/>
</dbReference>
<evidence type="ECO:0000313" key="1">
    <source>
        <dbReference type="EMBL" id="JAH74290.1"/>
    </source>
</evidence>
<organism evidence="1">
    <name type="scientific">Anguilla anguilla</name>
    <name type="common">European freshwater eel</name>
    <name type="synonym">Muraena anguilla</name>
    <dbReference type="NCBI Taxonomy" id="7936"/>
    <lineage>
        <taxon>Eukaryota</taxon>
        <taxon>Metazoa</taxon>
        <taxon>Chordata</taxon>
        <taxon>Craniata</taxon>
        <taxon>Vertebrata</taxon>
        <taxon>Euteleostomi</taxon>
        <taxon>Actinopterygii</taxon>
        <taxon>Neopterygii</taxon>
        <taxon>Teleostei</taxon>
        <taxon>Anguilliformes</taxon>
        <taxon>Anguillidae</taxon>
        <taxon>Anguilla</taxon>
    </lineage>
</organism>
<sequence>MCECAQDFILFFQKVILFLPKIPPYSGYTKEYWGENVC</sequence>
<protein>
    <submittedName>
        <fullName evidence="1">Uncharacterized protein</fullName>
    </submittedName>
</protein>
<name>A0A0E9VA21_ANGAN</name>
<reference evidence="1" key="2">
    <citation type="journal article" date="2015" name="Fish Shellfish Immunol.">
        <title>Early steps in the European eel (Anguilla anguilla)-Vibrio vulnificus interaction in the gills: Role of the RtxA13 toxin.</title>
        <authorList>
            <person name="Callol A."/>
            <person name="Pajuelo D."/>
            <person name="Ebbesson L."/>
            <person name="Teles M."/>
            <person name="MacKenzie S."/>
            <person name="Amaro C."/>
        </authorList>
    </citation>
    <scope>NUCLEOTIDE SEQUENCE</scope>
</reference>
<dbReference type="AlphaFoldDB" id="A0A0E9VA21"/>